<dbReference type="Proteomes" id="UP000009168">
    <property type="component" value="Unassembled WGS sequence"/>
</dbReference>
<proteinExistence type="predicted"/>
<dbReference type="KEGG" id="tet:TTHERM_000860431"/>
<dbReference type="InParanoid" id="W7XC86"/>
<gene>
    <name evidence="1" type="ORF">TTHERM_000860431</name>
</gene>
<organism evidence="1 2">
    <name type="scientific">Tetrahymena thermophila (strain SB210)</name>
    <dbReference type="NCBI Taxonomy" id="312017"/>
    <lineage>
        <taxon>Eukaryota</taxon>
        <taxon>Sar</taxon>
        <taxon>Alveolata</taxon>
        <taxon>Ciliophora</taxon>
        <taxon>Intramacronucleata</taxon>
        <taxon>Oligohymenophorea</taxon>
        <taxon>Hymenostomatida</taxon>
        <taxon>Tetrahymenina</taxon>
        <taxon>Tetrahymenidae</taxon>
        <taxon>Tetrahymena</taxon>
    </lineage>
</organism>
<evidence type="ECO:0000313" key="2">
    <source>
        <dbReference type="Proteomes" id="UP000009168"/>
    </source>
</evidence>
<protein>
    <submittedName>
        <fullName evidence="1">Uncharacterized protein</fullName>
    </submittedName>
</protein>
<accession>W7XC86</accession>
<reference evidence="2" key="1">
    <citation type="journal article" date="2006" name="PLoS Biol.">
        <title>Macronuclear genome sequence of the ciliate Tetrahymena thermophila, a model eukaryote.</title>
        <authorList>
            <person name="Eisen J.A."/>
            <person name="Coyne R.S."/>
            <person name="Wu M."/>
            <person name="Wu D."/>
            <person name="Thiagarajan M."/>
            <person name="Wortman J.R."/>
            <person name="Badger J.H."/>
            <person name="Ren Q."/>
            <person name="Amedeo P."/>
            <person name="Jones K.M."/>
            <person name="Tallon L.J."/>
            <person name="Delcher A.L."/>
            <person name="Salzberg S.L."/>
            <person name="Silva J.C."/>
            <person name="Haas B.J."/>
            <person name="Majoros W.H."/>
            <person name="Farzad M."/>
            <person name="Carlton J.M."/>
            <person name="Smith R.K. Jr."/>
            <person name="Garg J."/>
            <person name="Pearlman R.E."/>
            <person name="Karrer K.M."/>
            <person name="Sun L."/>
            <person name="Manning G."/>
            <person name="Elde N.C."/>
            <person name="Turkewitz A.P."/>
            <person name="Asai D.J."/>
            <person name="Wilkes D.E."/>
            <person name="Wang Y."/>
            <person name="Cai H."/>
            <person name="Collins K."/>
            <person name="Stewart B.A."/>
            <person name="Lee S.R."/>
            <person name="Wilamowska K."/>
            <person name="Weinberg Z."/>
            <person name="Ruzzo W.L."/>
            <person name="Wloga D."/>
            <person name="Gaertig J."/>
            <person name="Frankel J."/>
            <person name="Tsao C.-C."/>
            <person name="Gorovsky M.A."/>
            <person name="Keeling P.J."/>
            <person name="Waller R.F."/>
            <person name="Patron N.J."/>
            <person name="Cherry J.M."/>
            <person name="Stover N.A."/>
            <person name="Krieger C.J."/>
            <person name="del Toro C."/>
            <person name="Ryder H.F."/>
            <person name="Williamson S.C."/>
            <person name="Barbeau R.A."/>
            <person name="Hamilton E.P."/>
            <person name="Orias E."/>
        </authorList>
    </citation>
    <scope>NUCLEOTIDE SEQUENCE [LARGE SCALE GENOMIC DNA]</scope>
    <source>
        <strain evidence="2">SB210</strain>
    </source>
</reference>
<evidence type="ECO:0000313" key="1">
    <source>
        <dbReference type="EMBL" id="EWS74138.1"/>
    </source>
</evidence>
<dbReference type="AlphaFoldDB" id="W7XC86"/>
<keyword evidence="2" id="KW-1185">Reference proteome</keyword>
<dbReference type="GeneID" id="24440955"/>
<sequence length="182" mass="22047">MVISQILRIKLHLQDLCQKSIQYLQQILKILIQKLQMNNSNYNQINKNKNQINYNKRNLLLLQITCIKNNNLKELRNQIQTQKDLNMIIKEVNYLFNNKKMIQTTKKFRTFSLYLITKAFKAYIWVQKIINRNKNWINLTSLLNIKKQIILKTKNKVKNNKRIQLKYQKDQKILKNQCRPLC</sequence>
<dbReference type="RefSeq" id="XP_012653323.1">
    <property type="nucleotide sequence ID" value="XM_012797869.1"/>
</dbReference>
<name>W7XC86_TETTS</name>
<dbReference type="EMBL" id="GG662682">
    <property type="protein sequence ID" value="EWS74138.1"/>
    <property type="molecule type" value="Genomic_DNA"/>
</dbReference>